<dbReference type="InterPro" id="IPR044849">
    <property type="entry name" value="CASTOR/POLLUX/SYM8-like"/>
</dbReference>
<dbReference type="RefSeq" id="XP_005845902.1">
    <property type="nucleotide sequence ID" value="XM_005845840.1"/>
</dbReference>
<keyword evidence="4" id="KW-1185">Reference proteome</keyword>
<dbReference type="PANTHER" id="PTHR31563">
    <property type="entry name" value="ION CHANNEL POLLUX-RELATED"/>
    <property type="match status" value="1"/>
</dbReference>
<protein>
    <recommendedName>
        <fullName evidence="5">Ion transport domain-containing protein</fullName>
    </recommendedName>
</protein>
<organism evidence="4">
    <name type="scientific">Chlorella variabilis</name>
    <name type="common">Green alga</name>
    <dbReference type="NCBI Taxonomy" id="554065"/>
    <lineage>
        <taxon>Eukaryota</taxon>
        <taxon>Viridiplantae</taxon>
        <taxon>Chlorophyta</taxon>
        <taxon>core chlorophytes</taxon>
        <taxon>Trebouxiophyceae</taxon>
        <taxon>Chlorellales</taxon>
        <taxon>Chlorellaceae</taxon>
        <taxon>Chlorella clade</taxon>
        <taxon>Chlorella</taxon>
    </lineage>
</organism>
<feature type="region of interest" description="Disordered" evidence="1">
    <location>
        <begin position="655"/>
        <end position="680"/>
    </location>
</feature>
<dbReference type="GO" id="GO:0006811">
    <property type="term" value="P:monoatomic ion transport"/>
    <property type="evidence" value="ECO:0007669"/>
    <property type="project" value="InterPro"/>
</dbReference>
<feature type="compositionally biased region" description="Low complexity" evidence="1">
    <location>
        <begin position="394"/>
        <end position="432"/>
    </location>
</feature>
<evidence type="ECO:0000256" key="1">
    <source>
        <dbReference type="SAM" id="MobiDB-lite"/>
    </source>
</evidence>
<feature type="region of interest" description="Disordered" evidence="1">
    <location>
        <begin position="462"/>
        <end position="492"/>
    </location>
</feature>
<dbReference type="InParanoid" id="E1ZKG1"/>
<gene>
    <name evidence="3" type="ORF">CHLNCDRAFT_136488</name>
</gene>
<dbReference type="OrthoDB" id="410995at2759"/>
<evidence type="ECO:0000256" key="2">
    <source>
        <dbReference type="SAM" id="Phobius"/>
    </source>
</evidence>
<sequence>MSVDSSDGQVRRRGGQHPGLASRLAAWSSSITGRLLYQYYNWRKDTLSDLQLFLLFNLALFLVSAGIEGAILRGMGGMDSAAGAAGEAFGAEAQAGDAWLNLYIVFKTVFGQDMPSVDSGVVFAVATVAVGLASFALVLALVEQAVLEILTVNVKVGSSVYEEGHTVLLSWCDSAGEMEQVTRMLKQLCLAYRASGGRTIARGKLEMEGAFQARIPPEQRHGSTLVFRCGSPLDPAALSVVSCDYSRSPTESDYQVVRAAVLLDELLLARQREQARQHDGWAPAAAGRASAARRPTVVAQVKSNEAAGTLAFACGARVHAIPTKRVNALRLARLVRQPEAAAILRELSDFASNAHLALHPLPSQLAGRTVAQLLLHLPDATLAGLQRIQAASIPSSSGTGSSNVSSNGSSNGSSNVSSSTSSTDGSGGPSPVLLNPPADTVLEQGDSLVLLCGERPTFLPAPLSADTSPASSSAASWGPKSSSGRGSGAAAAMLPKPSIEVNTADGAYVTSSSDEEGLSDSGGAGWAPTLGSDSGAASGSYCLPEQYYFVNRNAQNILICGWGCRETMAELLFALNSGPQALPPGSSVTLVNQHPTWFKEALDDIARMGGAQNIQLHHINANPLRRASLAAAVDVAQFHAALILSDSLWHSGGRDGAAHGTLAEPPGTGGEASSASPSGDSGSAVYGAALEASIGSQQDALRMDAAVLSVHLNIRMLLQAAGRSDINIICEKQMHTGTTRFEDMNRLPLGITTCTASFSARLLAQVAVDPRFWSFYQQLGVRVHLVKWDAAELAGEQEELTYCQLQQRALRYRQAILLGSYTIPERDRGIQLDFNPQGAEQRTRPRVWNSGDGRCKLLLLAPVSRAAAVGDAGWPGAGAATAGGSKAAGWGAALAPAKATPSGQNNGLS</sequence>
<feature type="compositionally biased region" description="Low complexity" evidence="1">
    <location>
        <begin position="671"/>
        <end position="680"/>
    </location>
</feature>
<reference evidence="3 4" key="1">
    <citation type="journal article" date="2010" name="Plant Cell">
        <title>The Chlorella variabilis NC64A genome reveals adaptation to photosymbiosis, coevolution with viruses, and cryptic sex.</title>
        <authorList>
            <person name="Blanc G."/>
            <person name="Duncan G."/>
            <person name="Agarkova I."/>
            <person name="Borodovsky M."/>
            <person name="Gurnon J."/>
            <person name="Kuo A."/>
            <person name="Lindquist E."/>
            <person name="Lucas S."/>
            <person name="Pangilinan J."/>
            <person name="Polle J."/>
            <person name="Salamov A."/>
            <person name="Terry A."/>
            <person name="Yamada T."/>
            <person name="Dunigan D.D."/>
            <person name="Grigoriev I.V."/>
            <person name="Claverie J.M."/>
            <person name="Van Etten J.L."/>
        </authorList>
    </citation>
    <scope>NUCLEOTIDE SEQUENCE [LARGE SCALE GENOMIC DNA]</scope>
    <source>
        <strain evidence="3 4">NC64A</strain>
    </source>
</reference>
<dbReference type="STRING" id="554065.E1ZKG1"/>
<dbReference type="KEGG" id="cvr:CHLNCDRAFT_136488"/>
<dbReference type="PANTHER" id="PTHR31563:SF10">
    <property type="entry name" value="ION CHANNEL POLLUX-RELATED"/>
    <property type="match status" value="1"/>
</dbReference>
<evidence type="ECO:0000313" key="3">
    <source>
        <dbReference type="EMBL" id="EFN53800.1"/>
    </source>
</evidence>
<dbReference type="GeneID" id="17353088"/>
<proteinExistence type="predicted"/>
<name>E1ZKG1_CHLVA</name>
<feature type="transmembrane region" description="Helical" evidence="2">
    <location>
        <begin position="121"/>
        <end position="142"/>
    </location>
</feature>
<keyword evidence="2" id="KW-1133">Transmembrane helix</keyword>
<dbReference type="AlphaFoldDB" id="E1ZKG1"/>
<feature type="transmembrane region" description="Helical" evidence="2">
    <location>
        <begin position="52"/>
        <end position="72"/>
    </location>
</feature>
<evidence type="ECO:0008006" key="5">
    <source>
        <dbReference type="Google" id="ProtNLM"/>
    </source>
</evidence>
<keyword evidence="2" id="KW-0812">Transmembrane</keyword>
<keyword evidence="2" id="KW-0472">Membrane</keyword>
<accession>E1ZKG1</accession>
<dbReference type="EMBL" id="GL433850">
    <property type="protein sequence ID" value="EFN53800.1"/>
    <property type="molecule type" value="Genomic_DNA"/>
</dbReference>
<evidence type="ECO:0000313" key="4">
    <source>
        <dbReference type="Proteomes" id="UP000008141"/>
    </source>
</evidence>
<dbReference type="Proteomes" id="UP000008141">
    <property type="component" value="Unassembled WGS sequence"/>
</dbReference>
<feature type="region of interest" description="Disordered" evidence="1">
    <location>
        <begin position="392"/>
        <end position="439"/>
    </location>
</feature>